<evidence type="ECO:0000256" key="4">
    <source>
        <dbReference type="ARBA" id="ARBA00022989"/>
    </source>
</evidence>
<dbReference type="Pfam" id="PF01554">
    <property type="entry name" value="MatE"/>
    <property type="match status" value="2"/>
</dbReference>
<dbReference type="AlphaFoldDB" id="A0ABD3H693"/>
<evidence type="ECO:0000256" key="2">
    <source>
        <dbReference type="ARBA" id="ARBA00010199"/>
    </source>
</evidence>
<comment type="caution">
    <text evidence="7">The sequence shown here is derived from an EMBL/GenBank/DDBJ whole genome shotgun (WGS) entry which is preliminary data.</text>
</comment>
<dbReference type="CDD" id="cd13132">
    <property type="entry name" value="MATE_eukaryotic"/>
    <property type="match status" value="1"/>
</dbReference>
<dbReference type="NCBIfam" id="TIGR00797">
    <property type="entry name" value="matE"/>
    <property type="match status" value="1"/>
</dbReference>
<protein>
    <recommendedName>
        <fullName evidence="6">Protein DETOXIFICATION</fullName>
    </recommendedName>
    <alternativeName>
        <fullName evidence="6">Multidrug and toxic compound extrusion protein</fullName>
    </alternativeName>
</protein>
<keyword evidence="5 6" id="KW-0472">Membrane</keyword>
<feature type="transmembrane region" description="Helical" evidence="6">
    <location>
        <begin position="220"/>
        <end position="243"/>
    </location>
</feature>
<comment type="similarity">
    <text evidence="2 6">Belongs to the multi antimicrobial extrusion (MATE) (TC 2.A.66.1) family.</text>
</comment>
<name>A0ABD3H693_9MARC</name>
<feature type="transmembrane region" description="Helical" evidence="6">
    <location>
        <begin position="165"/>
        <end position="183"/>
    </location>
</feature>
<evidence type="ECO:0000313" key="7">
    <source>
        <dbReference type="EMBL" id="KAL3686032.1"/>
    </source>
</evidence>
<accession>A0ABD3H693</accession>
<dbReference type="InterPro" id="IPR002528">
    <property type="entry name" value="MATE_fam"/>
</dbReference>
<feature type="transmembrane region" description="Helical" evidence="6">
    <location>
        <begin position="419"/>
        <end position="442"/>
    </location>
</feature>
<feature type="transmembrane region" description="Helical" evidence="6">
    <location>
        <begin position="381"/>
        <end position="398"/>
    </location>
</feature>
<keyword evidence="4 6" id="KW-1133">Transmembrane helix</keyword>
<keyword evidence="8" id="KW-1185">Reference proteome</keyword>
<proteinExistence type="inferred from homology"/>
<feature type="transmembrane region" description="Helical" evidence="6">
    <location>
        <begin position="345"/>
        <end position="366"/>
    </location>
</feature>
<comment type="subcellular location">
    <subcellularLocation>
        <location evidence="1">Membrane</location>
        <topology evidence="1">Multi-pass membrane protein</topology>
    </subcellularLocation>
</comment>
<feature type="transmembrane region" description="Helical" evidence="6">
    <location>
        <begin position="53"/>
        <end position="72"/>
    </location>
</feature>
<gene>
    <name evidence="7" type="ORF">R1sor_004054</name>
</gene>
<feature type="transmembrane region" description="Helical" evidence="6">
    <location>
        <begin position="264"/>
        <end position="283"/>
    </location>
</feature>
<keyword evidence="3 6" id="KW-0812">Transmembrane</keyword>
<dbReference type="InterPro" id="IPR045069">
    <property type="entry name" value="MATE_euk"/>
</dbReference>
<feature type="transmembrane region" description="Helical" evidence="6">
    <location>
        <begin position="128"/>
        <end position="153"/>
    </location>
</feature>
<feature type="transmembrane region" description="Helical" evidence="6">
    <location>
        <begin position="84"/>
        <end position="107"/>
    </location>
</feature>
<feature type="transmembrane region" description="Helical" evidence="6">
    <location>
        <begin position="448"/>
        <end position="472"/>
    </location>
</feature>
<evidence type="ECO:0000256" key="1">
    <source>
        <dbReference type="ARBA" id="ARBA00004141"/>
    </source>
</evidence>
<sequence>MEPEHLTKPLLKDEDNHKLLLSRNSSCESGETDDFRKWLVDELSKQFWISGPLILFYLLNYSLSSVSLMYVGHLGELELASSQLAVSTAYATGLNLMIGLGGALETLCGQAYGAKEYRLTGIFLQRGMLLLTLVCIPISLSWMKIGSILVFAGQNPAIAEGAQEYIRFYTLSLFAYAVLQPLIRFLQTQSAVKPMAMFAAITLMMHVPLCYFVIHTLGFGFRGGAIATGISQWTNVMFMGAYISFSPTFSKTWTGFSTEAFQDVYLFFRVALPSAVMTCLEFWCSDLIILSSGLLPNPQLETSSLSICANTLAWLYMIPLGLSASVSTRASNKLGAGLPYAAKAAVKLTVSIAVIEGVVVGCLLLSMRHILPYLFSSDPDVISYVSSMVPFITVIAILDGFQNTLSGVAKGCGWQRVGAYCNLGAFYGVGIPVGLMLTFHFHLRGYGLWGGMIAGEFTQVLLLSCITCTLNWQKLADEAEQRVHGSKNHLHGALPRIVTKKEDRLALA</sequence>
<reference evidence="7 8" key="1">
    <citation type="submission" date="2024-09" db="EMBL/GenBank/DDBJ databases">
        <title>Chromosome-scale assembly of Riccia sorocarpa.</title>
        <authorList>
            <person name="Paukszto L."/>
        </authorList>
    </citation>
    <scope>NUCLEOTIDE SEQUENCE [LARGE SCALE GENOMIC DNA]</scope>
    <source>
        <strain evidence="7">LP-2024</strain>
        <tissue evidence="7">Aerial parts of the thallus</tissue>
    </source>
</reference>
<dbReference type="EMBL" id="JBJQOH010000006">
    <property type="protein sequence ID" value="KAL3686032.1"/>
    <property type="molecule type" value="Genomic_DNA"/>
</dbReference>
<feature type="transmembrane region" description="Helical" evidence="6">
    <location>
        <begin position="303"/>
        <end position="324"/>
    </location>
</feature>
<feature type="transmembrane region" description="Helical" evidence="6">
    <location>
        <begin position="195"/>
        <end position="214"/>
    </location>
</feature>
<evidence type="ECO:0000256" key="3">
    <source>
        <dbReference type="ARBA" id="ARBA00022692"/>
    </source>
</evidence>
<evidence type="ECO:0000256" key="5">
    <source>
        <dbReference type="ARBA" id="ARBA00023136"/>
    </source>
</evidence>
<evidence type="ECO:0000313" key="8">
    <source>
        <dbReference type="Proteomes" id="UP001633002"/>
    </source>
</evidence>
<dbReference type="Proteomes" id="UP001633002">
    <property type="component" value="Unassembled WGS sequence"/>
</dbReference>
<evidence type="ECO:0000256" key="6">
    <source>
        <dbReference type="RuleBase" id="RU004914"/>
    </source>
</evidence>
<organism evidence="7 8">
    <name type="scientific">Riccia sorocarpa</name>
    <dbReference type="NCBI Taxonomy" id="122646"/>
    <lineage>
        <taxon>Eukaryota</taxon>
        <taxon>Viridiplantae</taxon>
        <taxon>Streptophyta</taxon>
        <taxon>Embryophyta</taxon>
        <taxon>Marchantiophyta</taxon>
        <taxon>Marchantiopsida</taxon>
        <taxon>Marchantiidae</taxon>
        <taxon>Marchantiales</taxon>
        <taxon>Ricciaceae</taxon>
        <taxon>Riccia</taxon>
    </lineage>
</organism>
<dbReference type="PANTHER" id="PTHR11206">
    <property type="entry name" value="MULTIDRUG RESISTANCE PROTEIN"/>
    <property type="match status" value="1"/>
</dbReference>
<dbReference type="GO" id="GO:0016020">
    <property type="term" value="C:membrane"/>
    <property type="evidence" value="ECO:0007669"/>
    <property type="project" value="UniProtKB-SubCell"/>
</dbReference>